<reference evidence="2 3" key="1">
    <citation type="submission" date="2015-12" db="EMBL/GenBank/DDBJ databases">
        <title>The genome of Folsomia candida.</title>
        <authorList>
            <person name="Faddeeva A."/>
            <person name="Derks M.F."/>
            <person name="Anvar Y."/>
            <person name="Smit S."/>
            <person name="Van Straalen N."/>
            <person name="Roelofs D."/>
        </authorList>
    </citation>
    <scope>NUCLEOTIDE SEQUENCE [LARGE SCALE GENOMIC DNA]</scope>
    <source>
        <strain evidence="2 3">VU population</strain>
        <tissue evidence="2">Whole body</tissue>
    </source>
</reference>
<dbReference type="STRING" id="158441.A0A226ESZ4"/>
<evidence type="ECO:0000313" key="2">
    <source>
        <dbReference type="EMBL" id="OXA60722.1"/>
    </source>
</evidence>
<dbReference type="PANTHER" id="PTHR15934:SF2">
    <property type="entry name" value="A-KINASE ANCHOR PROTEIN 7-LIKE PHOSPHOESTERASE DOMAIN-CONTAINING PROTEIN"/>
    <property type="match status" value="1"/>
</dbReference>
<dbReference type="Proteomes" id="UP000198287">
    <property type="component" value="Unassembled WGS sequence"/>
</dbReference>
<organism evidence="2 3">
    <name type="scientific">Folsomia candida</name>
    <name type="common">Springtail</name>
    <dbReference type="NCBI Taxonomy" id="158441"/>
    <lineage>
        <taxon>Eukaryota</taxon>
        <taxon>Metazoa</taxon>
        <taxon>Ecdysozoa</taxon>
        <taxon>Arthropoda</taxon>
        <taxon>Hexapoda</taxon>
        <taxon>Collembola</taxon>
        <taxon>Entomobryomorpha</taxon>
        <taxon>Isotomoidea</taxon>
        <taxon>Isotomidae</taxon>
        <taxon>Proisotominae</taxon>
        <taxon>Folsomia</taxon>
    </lineage>
</organism>
<dbReference type="OrthoDB" id="277832at2759"/>
<proteinExistence type="predicted"/>
<comment type="caution">
    <text evidence="2">The sequence shown here is derived from an EMBL/GenBank/DDBJ whole genome shotgun (WGS) entry which is preliminary data.</text>
</comment>
<keyword evidence="3" id="KW-1185">Reference proteome</keyword>
<dbReference type="SUPFAM" id="SSF55144">
    <property type="entry name" value="LigT-like"/>
    <property type="match status" value="1"/>
</dbReference>
<dbReference type="InterPro" id="IPR019510">
    <property type="entry name" value="AKAP7-like_phosphoesterase"/>
</dbReference>
<accession>A0A226ESZ4</accession>
<dbReference type="AlphaFoldDB" id="A0A226ESZ4"/>
<dbReference type="Gene3D" id="3.90.1140.10">
    <property type="entry name" value="Cyclic phosphodiesterase"/>
    <property type="match status" value="1"/>
</dbReference>
<dbReference type="GO" id="GO:0034237">
    <property type="term" value="F:protein kinase A regulatory subunit binding"/>
    <property type="evidence" value="ECO:0007669"/>
    <property type="project" value="TreeGrafter"/>
</dbReference>
<feature type="domain" description="A-kinase anchor protein 7-like phosphoesterase" evidence="1">
    <location>
        <begin position="18"/>
        <end position="222"/>
    </location>
</feature>
<protein>
    <submittedName>
        <fullName evidence="2">RNA 2',3'-cyclic phosphodiesterase</fullName>
    </submittedName>
</protein>
<dbReference type="Pfam" id="PF10469">
    <property type="entry name" value="AKAP7_NLS"/>
    <property type="match status" value="1"/>
</dbReference>
<dbReference type="InterPro" id="IPR052641">
    <property type="entry name" value="AKAP7_isoform_gamma"/>
</dbReference>
<evidence type="ECO:0000313" key="3">
    <source>
        <dbReference type="Proteomes" id="UP000198287"/>
    </source>
</evidence>
<dbReference type="GO" id="GO:0010738">
    <property type="term" value="P:regulation of protein kinase A signaling"/>
    <property type="evidence" value="ECO:0007669"/>
    <property type="project" value="TreeGrafter"/>
</dbReference>
<evidence type="ECO:0000259" key="1">
    <source>
        <dbReference type="Pfam" id="PF10469"/>
    </source>
</evidence>
<dbReference type="GO" id="GO:0005829">
    <property type="term" value="C:cytosol"/>
    <property type="evidence" value="ECO:0007669"/>
    <property type="project" value="TreeGrafter"/>
</dbReference>
<gene>
    <name evidence="2" type="ORF">Fcan01_05022</name>
</gene>
<sequence>MGPPLSRVDRGIDPHAQYFVAFQVSDPEISENVLKVQKKIMSRPVTTIRNIKSGHDFQQTFLPVEQLHVTLYILNHLKDEDVETAKTLLRIVRDKVKDEFVKNPLDVRFKGIHHWGDKVLFAKIDGKEDLERVKKLSELIKTELKKAGFHPDGLRNYTPHMTFAMMRRAKKMYRKIKTFPKELWVKDKFQNFGQQRLNGFDLLEARLNNKTKYYVKVAEYKFNN</sequence>
<dbReference type="PANTHER" id="PTHR15934">
    <property type="entry name" value="RNA 2',3'-CYCLIC PHOSPHODIESTERASE"/>
    <property type="match status" value="1"/>
</dbReference>
<dbReference type="OMA" id="FRKICTD"/>
<dbReference type="EMBL" id="LNIX01000002">
    <property type="protein sequence ID" value="OXA60722.1"/>
    <property type="molecule type" value="Genomic_DNA"/>
</dbReference>
<dbReference type="InterPro" id="IPR009097">
    <property type="entry name" value="Cyclic_Pdiesterase"/>
</dbReference>
<name>A0A226ESZ4_FOLCA</name>